<feature type="compositionally biased region" description="Low complexity" evidence="7">
    <location>
        <begin position="824"/>
        <end position="838"/>
    </location>
</feature>
<keyword evidence="9" id="KW-0808">Transferase</keyword>
<evidence type="ECO:0000256" key="2">
    <source>
        <dbReference type="ARBA" id="ARBA00022448"/>
    </source>
</evidence>
<dbReference type="PANTHER" id="PTHR45689">
    <property type="entry name" value="I[[H]] CHANNEL, ISOFORM E"/>
    <property type="match status" value="1"/>
</dbReference>
<evidence type="ECO:0000256" key="5">
    <source>
        <dbReference type="ARBA" id="ARBA00023065"/>
    </source>
</evidence>
<dbReference type="Proteomes" id="UP001363151">
    <property type="component" value="Unassembled WGS sequence"/>
</dbReference>
<evidence type="ECO:0000313" key="9">
    <source>
        <dbReference type="EMBL" id="KAK7249835.1"/>
    </source>
</evidence>
<keyword evidence="6" id="KW-0472">Membrane</keyword>
<feature type="region of interest" description="Disordered" evidence="7">
    <location>
        <begin position="700"/>
        <end position="721"/>
    </location>
</feature>
<dbReference type="Gene3D" id="1.10.287.70">
    <property type="match status" value="1"/>
</dbReference>
<feature type="compositionally biased region" description="Low complexity" evidence="7">
    <location>
        <begin position="746"/>
        <end position="775"/>
    </location>
</feature>
<keyword evidence="10" id="KW-1185">Reference proteome</keyword>
<sequence>MLPAKAGPLDLGEEEKRSMERQASSVSFVISPTRTSDVGPPGPSPVNAAFRQTARNVKQPRKTRPSLNLFGGGQKQKQQSTSSLVSIKNSEEEGLWENAAIEDSSQVEFPKDGRRCPIFDPFTPYRVAWDLAMMGAILFVMIVTPFEMAFIADPGTFIRLPAAPSSVWLWCMNRLIDFGFFVDLLLAFNTAYFDEASGHWVTDRYVIARSYLQAWFWLDLVSLVPYSVLPVSEKAGLLRFVKLARLMRLLRAFKSPRILANLYKHITLHNRTQTLVKYITLLIVTIHWSACCLRLATSIHLDKCGEHHDKCPATVLTASKFWADGVWPQYLAAVLWAFQCLQGESAAETHVELLLNVVVMLLGCLELAFMLGELTNTLTNLDPVGNEFKLTFDSLNDYMTKKNFPIALRLRLREYIMLAEPVYRDNYYRALLEKLSPRLEAIVAHQNLGNVVNRIPFFAYTVQRAYGVNTGSLVALKPSRDVTDADAGAAGDVRLAHVVNVPTYLKYDVEYVDDASVETGVSHARVVVDRNDVLLRTKIQQTLYQRDHFVIAVARLLEPQLVMHSDIIVYRNLSLNDVMYIVETGYIVLFGADPSRSERVLVRKSNDSFGDDIAMNVGGKEPVLRQFTAKAKRKTRLFTLGSGRFNALLEGPTFSIFRTYISLYGRWMRIRMVLFRGLKSGQVRRQLTALRSRRALAMLGASSTTSSTSSTPPPPPPPARVDAAPLVAALLRLAPAGDGELLAAFGAGTPRTSSTRSRAASARPSPRPRPTGSARDAARTLCEAVCRGLVDLAFSGAAPPGVAPLVLDLAARLRGGRRCPPPATTATTATTTTTTSATGRGRRADPLLDDFARRRRHGQPRGVRKRRARARARRPAATAPLGRDWIACTGPAAGQ</sequence>
<protein>
    <submittedName>
        <fullName evidence="9">Phosphorelay sensor kinase</fullName>
    </submittedName>
</protein>
<dbReference type="SUPFAM" id="SSF81324">
    <property type="entry name" value="Voltage-gated potassium channels"/>
    <property type="match status" value="1"/>
</dbReference>
<keyword evidence="2" id="KW-0813">Transport</keyword>
<feature type="region of interest" description="Disordered" evidence="7">
    <location>
        <begin position="744"/>
        <end position="776"/>
    </location>
</feature>
<evidence type="ECO:0000256" key="7">
    <source>
        <dbReference type="SAM" id="MobiDB-lite"/>
    </source>
</evidence>
<dbReference type="InterPro" id="IPR014710">
    <property type="entry name" value="RmlC-like_jellyroll"/>
</dbReference>
<dbReference type="InterPro" id="IPR018490">
    <property type="entry name" value="cNMP-bd_dom_sf"/>
</dbReference>
<dbReference type="Gene3D" id="2.60.120.10">
    <property type="entry name" value="Jelly Rolls"/>
    <property type="match status" value="1"/>
</dbReference>
<feature type="domain" description="Cyclic nucleotide-binding" evidence="8">
    <location>
        <begin position="569"/>
        <end position="649"/>
    </location>
</feature>
<dbReference type="PROSITE" id="PS50042">
    <property type="entry name" value="CNMP_BINDING_3"/>
    <property type="match status" value="1"/>
</dbReference>
<dbReference type="InterPro" id="IPR005821">
    <property type="entry name" value="Ion_trans_dom"/>
</dbReference>
<feature type="compositionally biased region" description="Basic residues" evidence="7">
    <location>
        <begin position="853"/>
        <end position="874"/>
    </location>
</feature>
<dbReference type="InterPro" id="IPR000595">
    <property type="entry name" value="cNMP-bd_dom"/>
</dbReference>
<keyword evidence="5" id="KW-0406">Ion transport</keyword>
<comment type="subcellular location">
    <subcellularLocation>
        <location evidence="1">Membrane</location>
        <topology evidence="1">Multi-pass membrane protein</topology>
    </subcellularLocation>
</comment>
<comment type="caution">
    <text evidence="9">The sequence shown here is derived from an EMBL/GenBank/DDBJ whole genome shotgun (WGS) entry which is preliminary data.</text>
</comment>
<dbReference type="SUPFAM" id="SSF51206">
    <property type="entry name" value="cAMP-binding domain-like"/>
    <property type="match status" value="1"/>
</dbReference>
<dbReference type="Gene3D" id="1.10.287.630">
    <property type="entry name" value="Helix hairpin bin"/>
    <property type="match status" value="1"/>
</dbReference>
<dbReference type="InterPro" id="IPR051413">
    <property type="entry name" value="K/Na_HCN_channel"/>
</dbReference>
<evidence type="ECO:0000259" key="8">
    <source>
        <dbReference type="PROSITE" id="PS50042"/>
    </source>
</evidence>
<proteinExistence type="predicted"/>
<feature type="region of interest" description="Disordered" evidence="7">
    <location>
        <begin position="817"/>
        <end position="895"/>
    </location>
</feature>
<evidence type="ECO:0000313" key="10">
    <source>
        <dbReference type="Proteomes" id="UP001363151"/>
    </source>
</evidence>
<evidence type="ECO:0000256" key="3">
    <source>
        <dbReference type="ARBA" id="ARBA00022692"/>
    </source>
</evidence>
<name>A0ABR1G9H4_AURAN</name>
<keyword evidence="3" id="KW-0812">Transmembrane</keyword>
<evidence type="ECO:0000256" key="1">
    <source>
        <dbReference type="ARBA" id="ARBA00004141"/>
    </source>
</evidence>
<dbReference type="Pfam" id="PF00520">
    <property type="entry name" value="Ion_trans"/>
    <property type="match status" value="1"/>
</dbReference>
<accession>A0ABR1G9H4</accession>
<evidence type="ECO:0000256" key="6">
    <source>
        <dbReference type="ARBA" id="ARBA00023136"/>
    </source>
</evidence>
<feature type="region of interest" description="Disordered" evidence="7">
    <location>
        <begin position="1"/>
        <end position="84"/>
    </location>
</feature>
<keyword evidence="9" id="KW-0418">Kinase</keyword>
<organism evidence="9 10">
    <name type="scientific">Aureococcus anophagefferens</name>
    <name type="common">Harmful bloom alga</name>
    <dbReference type="NCBI Taxonomy" id="44056"/>
    <lineage>
        <taxon>Eukaryota</taxon>
        <taxon>Sar</taxon>
        <taxon>Stramenopiles</taxon>
        <taxon>Ochrophyta</taxon>
        <taxon>Pelagophyceae</taxon>
        <taxon>Pelagomonadales</taxon>
        <taxon>Pelagomonadaceae</taxon>
        <taxon>Aureococcus</taxon>
    </lineage>
</organism>
<feature type="compositionally biased region" description="Polar residues" evidence="7">
    <location>
        <begin position="21"/>
        <end position="36"/>
    </location>
</feature>
<feature type="compositionally biased region" description="Basic and acidic residues" evidence="7">
    <location>
        <begin position="842"/>
        <end position="852"/>
    </location>
</feature>
<dbReference type="PANTHER" id="PTHR45689:SF5">
    <property type="entry name" value="I[[H]] CHANNEL, ISOFORM E"/>
    <property type="match status" value="1"/>
</dbReference>
<dbReference type="GO" id="GO:0016301">
    <property type="term" value="F:kinase activity"/>
    <property type="evidence" value="ECO:0007669"/>
    <property type="project" value="UniProtKB-KW"/>
</dbReference>
<gene>
    <name evidence="9" type="ORF">SO694_00005173</name>
</gene>
<keyword evidence="4" id="KW-1133">Transmembrane helix</keyword>
<feature type="compositionally biased region" description="Low complexity" evidence="7">
    <location>
        <begin position="700"/>
        <end position="710"/>
    </location>
</feature>
<dbReference type="EMBL" id="JBBJCI010000039">
    <property type="protein sequence ID" value="KAK7249835.1"/>
    <property type="molecule type" value="Genomic_DNA"/>
</dbReference>
<reference evidence="9 10" key="1">
    <citation type="submission" date="2024-03" db="EMBL/GenBank/DDBJ databases">
        <title>Aureococcus anophagefferens CCMP1851 and Kratosvirus quantuckense: Draft genome of a second virus-susceptible host strain in the model system.</title>
        <authorList>
            <person name="Chase E."/>
            <person name="Truchon A.R."/>
            <person name="Schepens W."/>
            <person name="Wilhelm S.W."/>
        </authorList>
    </citation>
    <scope>NUCLEOTIDE SEQUENCE [LARGE SCALE GENOMIC DNA]</scope>
    <source>
        <strain evidence="9 10">CCMP1851</strain>
    </source>
</reference>
<evidence type="ECO:0000256" key="4">
    <source>
        <dbReference type="ARBA" id="ARBA00022989"/>
    </source>
</evidence>